<dbReference type="Gene3D" id="2.60.40.10">
    <property type="entry name" value="Immunoglobulins"/>
    <property type="match status" value="1"/>
</dbReference>
<reference evidence="4 5" key="1">
    <citation type="journal article" date="2019" name="Int. J. Syst. Evol. Microbiol.">
        <title>The Global Catalogue of Microorganisms (GCM) 10K type strain sequencing project: providing services to taxonomists for standard genome sequencing and annotation.</title>
        <authorList>
            <consortium name="The Broad Institute Genomics Platform"/>
            <consortium name="The Broad Institute Genome Sequencing Center for Infectious Disease"/>
            <person name="Wu L."/>
            <person name="Ma J."/>
        </authorList>
    </citation>
    <scope>NUCLEOTIDE SEQUENCE [LARGE SCALE GENOMIC DNA]</scope>
    <source>
        <strain evidence="4 5">JCM 14322</strain>
    </source>
</reference>
<dbReference type="CDD" id="cd00102">
    <property type="entry name" value="IPT"/>
    <property type="match status" value="1"/>
</dbReference>
<evidence type="ECO:0000259" key="2">
    <source>
        <dbReference type="Pfam" id="PF01833"/>
    </source>
</evidence>
<keyword evidence="1" id="KW-0732">Signal</keyword>
<keyword evidence="5" id="KW-1185">Reference proteome</keyword>
<dbReference type="InterPro" id="IPR014756">
    <property type="entry name" value="Ig_E-set"/>
</dbReference>
<name>A0ABN2M3S4_9MICO</name>
<dbReference type="Pfam" id="PF12671">
    <property type="entry name" value="Amidase_6"/>
    <property type="match status" value="1"/>
</dbReference>
<dbReference type="PANTHER" id="PTHR40032">
    <property type="entry name" value="EXPORTED PROTEIN-RELATED"/>
    <property type="match status" value="1"/>
</dbReference>
<feature type="domain" description="IPT/TIG" evidence="2">
    <location>
        <begin position="62"/>
        <end position="125"/>
    </location>
</feature>
<evidence type="ECO:0000259" key="3">
    <source>
        <dbReference type="Pfam" id="PF12671"/>
    </source>
</evidence>
<evidence type="ECO:0000256" key="1">
    <source>
        <dbReference type="SAM" id="SignalP"/>
    </source>
</evidence>
<evidence type="ECO:0000313" key="4">
    <source>
        <dbReference type="EMBL" id="GAA1808506.1"/>
    </source>
</evidence>
<proteinExistence type="predicted"/>
<evidence type="ECO:0000313" key="5">
    <source>
        <dbReference type="Proteomes" id="UP001500002"/>
    </source>
</evidence>
<feature type="signal peptide" evidence="1">
    <location>
        <begin position="1"/>
        <end position="22"/>
    </location>
</feature>
<protein>
    <recommendedName>
        <fullName evidence="6">CHAP domain-containing protein</fullName>
    </recommendedName>
</protein>
<dbReference type="InterPro" id="IPR002909">
    <property type="entry name" value="IPT_dom"/>
</dbReference>
<dbReference type="Pfam" id="PF01833">
    <property type="entry name" value="TIG"/>
    <property type="match status" value="1"/>
</dbReference>
<feature type="chain" id="PRO_5047007580" description="CHAP domain-containing protein" evidence="1">
    <location>
        <begin position="23"/>
        <end position="333"/>
    </location>
</feature>
<evidence type="ECO:0008006" key="6">
    <source>
        <dbReference type="Google" id="ProtNLM"/>
    </source>
</evidence>
<dbReference type="EMBL" id="BAAANJ010000005">
    <property type="protein sequence ID" value="GAA1808506.1"/>
    <property type="molecule type" value="Genomic_DNA"/>
</dbReference>
<sequence>MVALTCSTAILGVSAFGAVAAAADDAGSPVAARPGIDPAAAAYADEIVSVIDAVDDAPIVTSGLSTAAVPFTGGTQVTVNGEGLDEVDSVTVAGVPATIVTAEDDAVTFAVPAVSADSIGTAQVRLAAAGAPVAIASADAAVVAGASVPQTTTTDLNGIVEASTRAIPHALTLTYTSNPAIDAQVGYVLTHWNSYNSSEYTVLSGVDCANFASQSLIERGWKMDGGWYYDRATGAMSPSWSSSTAMRDWLMSRPDLATPLDDSQRGLVKVGDIAQFDWNSSGDRDHTAIVTRVEHTDSGTRVWVGSHTKDVDYWNVDEAIANGGGYVTYFSLR</sequence>
<dbReference type="PANTHER" id="PTHR40032:SF1">
    <property type="entry name" value="EXPORTED PROTEIN"/>
    <property type="match status" value="1"/>
</dbReference>
<dbReference type="Proteomes" id="UP001500002">
    <property type="component" value="Unassembled WGS sequence"/>
</dbReference>
<dbReference type="InterPro" id="IPR024301">
    <property type="entry name" value="Amidase_6"/>
</dbReference>
<dbReference type="InterPro" id="IPR013783">
    <property type="entry name" value="Ig-like_fold"/>
</dbReference>
<gene>
    <name evidence="4" type="ORF">GCM10009749_16160</name>
</gene>
<organism evidence="4 5">
    <name type="scientific">Agromyces neolithicus</name>
    <dbReference type="NCBI Taxonomy" id="269420"/>
    <lineage>
        <taxon>Bacteria</taxon>
        <taxon>Bacillati</taxon>
        <taxon>Actinomycetota</taxon>
        <taxon>Actinomycetes</taxon>
        <taxon>Micrococcales</taxon>
        <taxon>Microbacteriaceae</taxon>
        <taxon>Agromyces</taxon>
    </lineage>
</organism>
<comment type="caution">
    <text evidence="4">The sequence shown here is derived from an EMBL/GenBank/DDBJ whole genome shotgun (WGS) entry which is preliminary data.</text>
</comment>
<dbReference type="SUPFAM" id="SSF81296">
    <property type="entry name" value="E set domains"/>
    <property type="match status" value="1"/>
</dbReference>
<accession>A0ABN2M3S4</accession>
<feature type="domain" description="Putative amidase" evidence="3">
    <location>
        <begin position="184"/>
        <end position="319"/>
    </location>
</feature>